<protein>
    <submittedName>
        <fullName evidence="1">Uncharacterized protein</fullName>
    </submittedName>
</protein>
<organism evidence="1 2">
    <name type="scientific">Araneus ventricosus</name>
    <name type="common">Orbweaver spider</name>
    <name type="synonym">Epeira ventricosa</name>
    <dbReference type="NCBI Taxonomy" id="182803"/>
    <lineage>
        <taxon>Eukaryota</taxon>
        <taxon>Metazoa</taxon>
        <taxon>Ecdysozoa</taxon>
        <taxon>Arthropoda</taxon>
        <taxon>Chelicerata</taxon>
        <taxon>Arachnida</taxon>
        <taxon>Araneae</taxon>
        <taxon>Araneomorphae</taxon>
        <taxon>Entelegynae</taxon>
        <taxon>Araneoidea</taxon>
        <taxon>Araneidae</taxon>
        <taxon>Araneus</taxon>
    </lineage>
</organism>
<comment type="caution">
    <text evidence="1">The sequence shown here is derived from an EMBL/GenBank/DDBJ whole genome shotgun (WGS) entry which is preliminary data.</text>
</comment>
<evidence type="ECO:0000313" key="1">
    <source>
        <dbReference type="EMBL" id="GBN23061.1"/>
    </source>
</evidence>
<evidence type="ECO:0000313" key="2">
    <source>
        <dbReference type="Proteomes" id="UP000499080"/>
    </source>
</evidence>
<dbReference type="AlphaFoldDB" id="A0A4Y2M7P4"/>
<name>A0A4Y2M7P4_ARAVE</name>
<keyword evidence="2" id="KW-1185">Reference proteome</keyword>
<gene>
    <name evidence="1" type="ORF">AVEN_191387_1</name>
</gene>
<reference evidence="1 2" key="1">
    <citation type="journal article" date="2019" name="Sci. Rep.">
        <title>Orb-weaving spider Araneus ventricosus genome elucidates the spidroin gene catalogue.</title>
        <authorList>
            <person name="Kono N."/>
            <person name="Nakamura H."/>
            <person name="Ohtoshi R."/>
            <person name="Moran D.A.P."/>
            <person name="Shinohara A."/>
            <person name="Yoshida Y."/>
            <person name="Fujiwara M."/>
            <person name="Mori M."/>
            <person name="Tomita M."/>
            <person name="Arakawa K."/>
        </authorList>
    </citation>
    <scope>NUCLEOTIDE SEQUENCE [LARGE SCALE GENOMIC DNA]</scope>
</reference>
<sequence>MRPQVQNCFETPSVLALRCMSNRFEAPRNSRHEASFSSACAKNRHCLTVAELVDWTWNNPILEQEDLWFALLDVESRPQFRRVVICDAEKSGGQVTESKL</sequence>
<proteinExistence type="predicted"/>
<dbReference type="Proteomes" id="UP000499080">
    <property type="component" value="Unassembled WGS sequence"/>
</dbReference>
<accession>A0A4Y2M7P4</accession>
<dbReference type="EMBL" id="BGPR01006941">
    <property type="protein sequence ID" value="GBN23061.1"/>
    <property type="molecule type" value="Genomic_DNA"/>
</dbReference>